<proteinExistence type="predicted"/>
<gene>
    <name evidence="1" type="ORF">E2C01_051373</name>
</gene>
<evidence type="ECO:0000313" key="1">
    <source>
        <dbReference type="EMBL" id="MPC57394.1"/>
    </source>
</evidence>
<dbReference type="AlphaFoldDB" id="A0A5B7GLM6"/>
<comment type="caution">
    <text evidence="1">The sequence shown here is derived from an EMBL/GenBank/DDBJ whole genome shotgun (WGS) entry which is preliminary data.</text>
</comment>
<protein>
    <submittedName>
        <fullName evidence="1">Uncharacterized protein</fullName>
    </submittedName>
</protein>
<dbReference type="EMBL" id="VSRR010014752">
    <property type="protein sequence ID" value="MPC57394.1"/>
    <property type="molecule type" value="Genomic_DNA"/>
</dbReference>
<reference evidence="1 2" key="1">
    <citation type="submission" date="2019-05" db="EMBL/GenBank/DDBJ databases">
        <title>Another draft genome of Portunus trituberculatus and its Hox gene families provides insights of decapod evolution.</title>
        <authorList>
            <person name="Jeong J.-H."/>
            <person name="Song I."/>
            <person name="Kim S."/>
            <person name="Choi T."/>
            <person name="Kim D."/>
            <person name="Ryu S."/>
            <person name="Kim W."/>
        </authorList>
    </citation>
    <scope>NUCLEOTIDE SEQUENCE [LARGE SCALE GENOMIC DNA]</scope>
    <source>
        <tissue evidence="1">Muscle</tissue>
    </source>
</reference>
<accession>A0A5B7GLM6</accession>
<dbReference type="Proteomes" id="UP000324222">
    <property type="component" value="Unassembled WGS sequence"/>
</dbReference>
<name>A0A5B7GLM6_PORTR</name>
<sequence>MAVVALCRAARPCAISYLPSLRLLSQCYASIPVLPRPLLTQWPRRRKK</sequence>
<organism evidence="1 2">
    <name type="scientific">Portunus trituberculatus</name>
    <name type="common">Swimming crab</name>
    <name type="synonym">Neptunus trituberculatus</name>
    <dbReference type="NCBI Taxonomy" id="210409"/>
    <lineage>
        <taxon>Eukaryota</taxon>
        <taxon>Metazoa</taxon>
        <taxon>Ecdysozoa</taxon>
        <taxon>Arthropoda</taxon>
        <taxon>Crustacea</taxon>
        <taxon>Multicrustacea</taxon>
        <taxon>Malacostraca</taxon>
        <taxon>Eumalacostraca</taxon>
        <taxon>Eucarida</taxon>
        <taxon>Decapoda</taxon>
        <taxon>Pleocyemata</taxon>
        <taxon>Brachyura</taxon>
        <taxon>Eubrachyura</taxon>
        <taxon>Portunoidea</taxon>
        <taxon>Portunidae</taxon>
        <taxon>Portuninae</taxon>
        <taxon>Portunus</taxon>
    </lineage>
</organism>
<evidence type="ECO:0000313" key="2">
    <source>
        <dbReference type="Proteomes" id="UP000324222"/>
    </source>
</evidence>
<keyword evidence="2" id="KW-1185">Reference proteome</keyword>